<dbReference type="PROSITE" id="PS50235">
    <property type="entry name" value="USP_3"/>
    <property type="match status" value="1"/>
</dbReference>
<dbReference type="PANTHER" id="PTHR24006:SF899">
    <property type="entry name" value="UBIQUITIN CARBOXYL-TERMINAL HYDROLASE"/>
    <property type="match status" value="1"/>
</dbReference>
<dbReference type="OrthoDB" id="292964at2759"/>
<evidence type="ECO:0000256" key="1">
    <source>
        <dbReference type="SAM" id="MobiDB-lite"/>
    </source>
</evidence>
<dbReference type="Ensembl" id="ENSTRUT00000050969.2">
    <property type="protein sequence ID" value="ENSTRUP00000052377.2"/>
    <property type="gene ID" value="ENSTRUG00000024949.2"/>
</dbReference>
<feature type="compositionally biased region" description="Basic and acidic residues" evidence="1">
    <location>
        <begin position="499"/>
        <end position="509"/>
    </location>
</feature>
<dbReference type="AlphaFoldDB" id="A0A3B5K8X0"/>
<feature type="region of interest" description="Disordered" evidence="1">
    <location>
        <begin position="497"/>
        <end position="528"/>
    </location>
</feature>
<dbReference type="InterPro" id="IPR038765">
    <property type="entry name" value="Papain-like_cys_pep_sf"/>
</dbReference>
<feature type="domain" description="USP" evidence="2">
    <location>
        <begin position="14"/>
        <end position="288"/>
    </location>
</feature>
<dbReference type="GO" id="GO:0005634">
    <property type="term" value="C:nucleus"/>
    <property type="evidence" value="ECO:0007669"/>
    <property type="project" value="TreeGrafter"/>
</dbReference>
<protein>
    <submittedName>
        <fullName evidence="3">Ubiquitin carboxyl-terminal hydrolase 3-like</fullName>
    </submittedName>
</protein>
<evidence type="ECO:0000259" key="2">
    <source>
        <dbReference type="PROSITE" id="PS50235"/>
    </source>
</evidence>
<accession>A0A3B5K8X0</accession>
<dbReference type="InterPro" id="IPR028889">
    <property type="entry name" value="USP"/>
</dbReference>
<dbReference type="GO" id="GO:0005829">
    <property type="term" value="C:cytosol"/>
    <property type="evidence" value="ECO:0007669"/>
    <property type="project" value="TreeGrafter"/>
</dbReference>
<feature type="region of interest" description="Disordered" evidence="1">
    <location>
        <begin position="372"/>
        <end position="404"/>
    </location>
</feature>
<dbReference type="GeneTree" id="ENSGT00940000174852"/>
<dbReference type="InterPro" id="IPR018200">
    <property type="entry name" value="USP_CS"/>
</dbReference>
<dbReference type="InParanoid" id="A0A3B5K8X0"/>
<dbReference type="GO" id="GO:0004843">
    <property type="term" value="F:cysteine-type deubiquitinase activity"/>
    <property type="evidence" value="ECO:0007669"/>
    <property type="project" value="InterPro"/>
</dbReference>
<keyword evidence="4" id="KW-1185">Reference proteome</keyword>
<dbReference type="KEGG" id="tru:105416856"/>
<dbReference type="GeneID" id="105416856"/>
<dbReference type="PROSITE" id="PS00972">
    <property type="entry name" value="USP_1"/>
    <property type="match status" value="1"/>
</dbReference>
<dbReference type="RefSeq" id="XP_029696322.1">
    <property type="nucleotide sequence ID" value="XM_029840462.1"/>
</dbReference>
<dbReference type="CDD" id="cd02257">
    <property type="entry name" value="Peptidase_C19"/>
    <property type="match status" value="1"/>
</dbReference>
<feature type="compositionally biased region" description="Basic and acidic residues" evidence="1">
    <location>
        <begin position="306"/>
        <end position="316"/>
    </location>
</feature>
<gene>
    <name evidence="3" type="primary">LOC105416856</name>
</gene>
<dbReference type="Pfam" id="PF00443">
    <property type="entry name" value="UCH"/>
    <property type="match status" value="1"/>
</dbReference>
<reference evidence="3" key="2">
    <citation type="submission" date="2025-08" db="UniProtKB">
        <authorList>
            <consortium name="Ensembl"/>
        </authorList>
    </citation>
    <scope>IDENTIFICATION</scope>
</reference>
<dbReference type="STRING" id="31033.ENSTRUP00000052377"/>
<dbReference type="SUPFAM" id="SSF54001">
    <property type="entry name" value="Cysteine proteinases"/>
    <property type="match status" value="1"/>
</dbReference>
<evidence type="ECO:0000313" key="3">
    <source>
        <dbReference type="Ensembl" id="ENSTRUP00000052377.2"/>
    </source>
</evidence>
<dbReference type="PANTHER" id="PTHR24006">
    <property type="entry name" value="UBIQUITIN CARBOXYL-TERMINAL HYDROLASE"/>
    <property type="match status" value="1"/>
</dbReference>
<evidence type="ECO:0000313" key="4">
    <source>
        <dbReference type="Proteomes" id="UP000005226"/>
    </source>
</evidence>
<reference evidence="3" key="3">
    <citation type="submission" date="2025-09" db="UniProtKB">
        <authorList>
            <consortium name="Ensembl"/>
        </authorList>
    </citation>
    <scope>IDENTIFICATION</scope>
</reference>
<sequence>MQSFFQCRQPGKYHGLVNQGATCYLNSVLQVLFMTEDFKSAVERHSSENPDSECIDPELDALFQDLKTKTATTNNITWKLSIDRVNEPRDAAEYFEKILHLASPAASKIFHGVLTSRTICGSCQTHTETDLSFWHLPLALVDSNEDDYSVVDGLDEHFRASNLTGDDQIYCDICCAKSDFTVDCVVKVHPDVLLLLLKRFELDYSSMTYVKNNCTVDVPLSLQIPAANQTYELYAAVKHFGGLRNGHYTATIKDGEEWYSFDDSRVTQIYDKYQVDRRNAYLLFYKKQNDREVRSAASAYGAIDGLHGDAGEKRESEEVEEAAGVAPEMEDPSMRHQPVGFLDEEKEITFSQMSVKADVYGQCADLEQSEIKQEQMEQEDGVNGGTHPPPTTSNPDLGKSLRRSMNTENPLKNKRMIAANLGINCHQGNSEVQLSDEAIERRKKLCQRLHIKIIEEEIRPLRLAMSNGSELNKPFDQISLAPEREVRSAASAYGAIDGLHGDAGEKRESEEVEEAAGVAPEMEDPSMRHQPVGFLDEEKEITFSQMSVKADVYGQCADLEQSEIKKEQMEQEDGVNGGTHPPPTTSNPDLGKSLRGSMNTENPLKNKRMIAANLGSNCHQGNSEVQLSDDAIERKKKLCQGLHNFI</sequence>
<dbReference type="Gene3D" id="3.90.70.10">
    <property type="entry name" value="Cysteine proteinases"/>
    <property type="match status" value="1"/>
</dbReference>
<feature type="region of interest" description="Disordered" evidence="1">
    <location>
        <begin position="305"/>
        <end position="335"/>
    </location>
</feature>
<dbReference type="Proteomes" id="UP000005226">
    <property type="component" value="Chromosome 8"/>
</dbReference>
<dbReference type="GO" id="GO:0016579">
    <property type="term" value="P:protein deubiquitination"/>
    <property type="evidence" value="ECO:0007669"/>
    <property type="project" value="InterPro"/>
</dbReference>
<reference evidence="3 4" key="1">
    <citation type="journal article" date="2011" name="Genome Biol. Evol.">
        <title>Integration of the genetic map and genome assembly of fugu facilitates insights into distinct features of genome evolution in teleosts and mammals.</title>
        <authorList>
            <person name="Kai W."/>
            <person name="Kikuchi K."/>
            <person name="Tohari S."/>
            <person name="Chew A.K."/>
            <person name="Tay A."/>
            <person name="Fujiwara A."/>
            <person name="Hosoya S."/>
            <person name="Suetake H."/>
            <person name="Naruse K."/>
            <person name="Brenner S."/>
            <person name="Suzuki Y."/>
            <person name="Venkatesh B."/>
        </authorList>
    </citation>
    <scope>NUCLEOTIDE SEQUENCE [LARGE SCALE GENOMIC DNA]</scope>
</reference>
<feature type="region of interest" description="Disordered" evidence="1">
    <location>
        <begin position="566"/>
        <end position="601"/>
    </location>
</feature>
<dbReference type="InterPro" id="IPR001394">
    <property type="entry name" value="Peptidase_C19_UCH"/>
</dbReference>
<dbReference type="InterPro" id="IPR050164">
    <property type="entry name" value="Peptidase_C19"/>
</dbReference>
<name>A0A3B5K8X0_TAKRU</name>
<organism evidence="3 4">
    <name type="scientific">Takifugu rubripes</name>
    <name type="common">Japanese pufferfish</name>
    <name type="synonym">Fugu rubripes</name>
    <dbReference type="NCBI Taxonomy" id="31033"/>
    <lineage>
        <taxon>Eukaryota</taxon>
        <taxon>Metazoa</taxon>
        <taxon>Chordata</taxon>
        <taxon>Craniata</taxon>
        <taxon>Vertebrata</taxon>
        <taxon>Euteleostomi</taxon>
        <taxon>Actinopterygii</taxon>
        <taxon>Neopterygii</taxon>
        <taxon>Teleostei</taxon>
        <taxon>Neoteleostei</taxon>
        <taxon>Acanthomorphata</taxon>
        <taxon>Eupercaria</taxon>
        <taxon>Tetraodontiformes</taxon>
        <taxon>Tetradontoidea</taxon>
        <taxon>Tetraodontidae</taxon>
        <taxon>Takifugu</taxon>
    </lineage>
</organism>
<proteinExistence type="predicted"/>